<keyword evidence="2" id="KW-1133">Transmembrane helix</keyword>
<keyword evidence="2" id="KW-0812">Transmembrane</keyword>
<comment type="caution">
    <text evidence="3">The sequence shown here is derived from an EMBL/GenBank/DDBJ whole genome shotgun (WGS) entry which is preliminary data.</text>
</comment>
<reference evidence="3 4" key="1">
    <citation type="submission" date="2017-09" db="EMBL/GenBank/DDBJ databases">
        <title>Pseudomonas abyssi sp. nov. isolated from Abyssopelagic Water.</title>
        <authorList>
            <person name="Wei Y."/>
        </authorList>
    </citation>
    <scope>NUCLEOTIDE SEQUENCE [LARGE SCALE GENOMIC DNA]</scope>
    <source>
        <strain evidence="3 4">MT5</strain>
    </source>
</reference>
<evidence type="ECO:0000313" key="4">
    <source>
        <dbReference type="Proteomes" id="UP000242313"/>
    </source>
</evidence>
<keyword evidence="4" id="KW-1185">Reference proteome</keyword>
<accession>A0A2A3MN46</accession>
<evidence type="ECO:0000313" key="3">
    <source>
        <dbReference type="EMBL" id="PBK06238.1"/>
    </source>
</evidence>
<organism evidence="3 4">
    <name type="scientific">Pseudomonas abyssi</name>
    <dbReference type="NCBI Taxonomy" id="170540"/>
    <lineage>
        <taxon>Bacteria</taxon>
        <taxon>Pseudomonadati</taxon>
        <taxon>Pseudomonadota</taxon>
        <taxon>Gammaproteobacteria</taxon>
        <taxon>Pseudomonadales</taxon>
        <taxon>Pseudomonadaceae</taxon>
        <taxon>Pseudomonas</taxon>
    </lineage>
</organism>
<keyword evidence="1" id="KW-0175">Coiled coil</keyword>
<dbReference type="RefSeq" id="WP_096003302.1">
    <property type="nucleotide sequence ID" value="NZ_NTMR01000002.1"/>
</dbReference>
<feature type="transmembrane region" description="Helical" evidence="2">
    <location>
        <begin position="182"/>
        <end position="199"/>
    </location>
</feature>
<evidence type="ECO:0000256" key="1">
    <source>
        <dbReference type="SAM" id="Coils"/>
    </source>
</evidence>
<name>A0A2A3MN46_9PSED</name>
<proteinExistence type="predicted"/>
<protein>
    <submittedName>
        <fullName evidence="3">Uncharacterized protein</fullName>
    </submittedName>
</protein>
<keyword evidence="2" id="KW-0472">Membrane</keyword>
<sequence>MNNAVDVQGERNRVAGRDLIEVNLAPESKDDLLVKAQRDALRGLVSSIADECNQSARHLWVTVVHVAVGVTTVGEIRSSQYQDAVDALERFRENFYEQQRRENLRARLNELSRGKQASDELSRFCLSVLGDAHLYGMPSEKLREAVAHMEQYQQQRRELLSEAKAAGQHAEPMPFGALLRQYPIQCFVIGAIGFLLGLMF</sequence>
<evidence type="ECO:0000256" key="2">
    <source>
        <dbReference type="SAM" id="Phobius"/>
    </source>
</evidence>
<dbReference type="Proteomes" id="UP000242313">
    <property type="component" value="Unassembled WGS sequence"/>
</dbReference>
<feature type="coiled-coil region" evidence="1">
    <location>
        <begin position="142"/>
        <end position="169"/>
    </location>
</feature>
<gene>
    <name evidence="3" type="ORF">CNQ84_02365</name>
</gene>
<dbReference type="AlphaFoldDB" id="A0A2A3MN46"/>
<dbReference type="EMBL" id="NTMR01000002">
    <property type="protein sequence ID" value="PBK06238.1"/>
    <property type="molecule type" value="Genomic_DNA"/>
</dbReference>